<sequence>MFEAYAIGVRLSLINNVTSGLTSIIGQFQTFNSHLNGSQRQLSQIESQLLRISRLTVAGGALAAVGGFGLGLFKGPLDAAREYETAYARFKTLNLGDAVNQQADSFARGANKFGTSAAQMMDTFRESYAFFGNMSQAQFAAGKIGELNAANAVLFGGRVSAIDGAATKSLMRFADMRGATNSPEDFFKTLNLAQRMVTGSGGSLKFNDLEAFAKTGGTAFKSLSDEGIVHLGSAMQEMGGSRTGTALMTMYQNLVAGRATKQAQHALANLGLANLEQIKIGEVGGKTQTRMVTNVNPEFLALMRTDPVMALSKYMMPAINSKLGLKASDDTEKADQLRAKIINDLFSDRTGSNLATGVALQMVQVMRDSKFIQQAMGVDKTIGAAKKTTDGQMADLTAKWRDTQKELGLVVLPIAIKAAEKLRDTLQSLTDFAREHPKLTKAIALSLAVVSGLAMVGGGLLLMQGGLMAVRLALGAGTASTLGALLTGAASGLGLIAAKAGLLAGAGYVGYKAGTWLNDNVVNPGVEWLSGQKGQTLGGWVYDATHSDPMAKPDRFVRGGGGRPVQVSTQINLDGRKVASVVTKHQANEASRPFASAGGFDPNQGLAPLALSNLR</sequence>
<protein>
    <submittedName>
        <fullName evidence="2">Uncharacterized protein</fullName>
    </submittedName>
</protein>
<evidence type="ECO:0000313" key="2">
    <source>
        <dbReference type="EMBL" id="AWI53215.1"/>
    </source>
</evidence>
<dbReference type="OrthoDB" id="8019720at2"/>
<name>A0A2U8FQ88_9BURK</name>
<dbReference type="RefSeq" id="WP_109036033.1">
    <property type="nucleotide sequence ID" value="NZ_CP029210.1"/>
</dbReference>
<keyword evidence="1" id="KW-0472">Membrane</keyword>
<organism evidence="2 3">
    <name type="scientific">Aquabacterium olei</name>
    <dbReference type="NCBI Taxonomy" id="1296669"/>
    <lineage>
        <taxon>Bacteria</taxon>
        <taxon>Pseudomonadati</taxon>
        <taxon>Pseudomonadota</taxon>
        <taxon>Betaproteobacteria</taxon>
        <taxon>Burkholderiales</taxon>
        <taxon>Aquabacterium</taxon>
    </lineage>
</organism>
<dbReference type="KEGG" id="aon:DEH84_07055"/>
<accession>A0A2U8FQ88</accession>
<keyword evidence="3" id="KW-1185">Reference proteome</keyword>
<reference evidence="2 3" key="1">
    <citation type="submission" date="2018-05" db="EMBL/GenBank/DDBJ databases">
        <title>complete genome sequence of Aquabacterium olei NBRC 110486.</title>
        <authorList>
            <person name="Tang B."/>
            <person name="Chang J."/>
            <person name="Zhang L."/>
            <person name="Yang H."/>
        </authorList>
    </citation>
    <scope>NUCLEOTIDE SEQUENCE [LARGE SCALE GENOMIC DNA]</scope>
    <source>
        <strain evidence="2 3">NBRC 110486</strain>
    </source>
</reference>
<proteinExistence type="predicted"/>
<gene>
    <name evidence="2" type="ORF">DEH84_07055</name>
</gene>
<evidence type="ECO:0000313" key="3">
    <source>
        <dbReference type="Proteomes" id="UP000244892"/>
    </source>
</evidence>
<feature type="transmembrane region" description="Helical" evidence="1">
    <location>
        <begin position="442"/>
        <end position="462"/>
    </location>
</feature>
<keyword evidence="1" id="KW-1133">Transmembrane helix</keyword>
<dbReference type="Proteomes" id="UP000244892">
    <property type="component" value="Chromosome"/>
</dbReference>
<dbReference type="AlphaFoldDB" id="A0A2U8FQ88"/>
<evidence type="ECO:0000256" key="1">
    <source>
        <dbReference type="SAM" id="Phobius"/>
    </source>
</evidence>
<keyword evidence="1" id="KW-0812">Transmembrane</keyword>
<dbReference type="EMBL" id="CP029210">
    <property type="protein sequence ID" value="AWI53215.1"/>
    <property type="molecule type" value="Genomic_DNA"/>
</dbReference>